<evidence type="ECO:0000313" key="15">
    <source>
        <dbReference type="EMBL" id="CAB4678265.1"/>
    </source>
</evidence>
<gene>
    <name evidence="15" type="ORF">UFOPK2334_00988</name>
    <name evidence="14" type="ORF">UFOPK4179_00261</name>
</gene>
<evidence type="ECO:0000256" key="11">
    <source>
        <dbReference type="ARBA" id="ARBA00029774"/>
    </source>
</evidence>
<dbReference type="SUPFAM" id="SSF55821">
    <property type="entry name" value="YrdC/RibB"/>
    <property type="match status" value="1"/>
</dbReference>
<feature type="domain" description="YrdC-like" evidence="13">
    <location>
        <begin position="8"/>
        <end position="193"/>
    </location>
</feature>
<keyword evidence="5" id="KW-0963">Cytoplasm</keyword>
<comment type="similarity">
    <text evidence="2">Belongs to the SUA5 family.</text>
</comment>
<dbReference type="PIRSF" id="PIRSF004930">
    <property type="entry name" value="Tln_factor_SUA5"/>
    <property type="match status" value="1"/>
</dbReference>
<keyword evidence="6" id="KW-0808">Transferase</keyword>
<evidence type="ECO:0000259" key="13">
    <source>
        <dbReference type="PROSITE" id="PS51163"/>
    </source>
</evidence>
<protein>
    <recommendedName>
        <fullName evidence="4">Threonylcarbamoyl-AMP synthase</fullName>
        <ecNumber evidence="3">2.7.7.87</ecNumber>
    </recommendedName>
    <alternativeName>
        <fullName evidence="11">L-threonylcarbamoyladenylate synthase</fullName>
    </alternativeName>
</protein>
<comment type="catalytic activity">
    <reaction evidence="12">
        <text>L-threonine + hydrogencarbonate + ATP = L-threonylcarbamoyladenylate + diphosphate + H2O</text>
        <dbReference type="Rhea" id="RHEA:36407"/>
        <dbReference type="ChEBI" id="CHEBI:15377"/>
        <dbReference type="ChEBI" id="CHEBI:17544"/>
        <dbReference type="ChEBI" id="CHEBI:30616"/>
        <dbReference type="ChEBI" id="CHEBI:33019"/>
        <dbReference type="ChEBI" id="CHEBI:57926"/>
        <dbReference type="ChEBI" id="CHEBI:73682"/>
        <dbReference type="EC" id="2.7.7.87"/>
    </reaction>
</comment>
<dbReference type="InterPro" id="IPR038385">
    <property type="entry name" value="Sua5/YwlC_C"/>
</dbReference>
<dbReference type="GO" id="GO:0006450">
    <property type="term" value="P:regulation of translational fidelity"/>
    <property type="evidence" value="ECO:0007669"/>
    <property type="project" value="TreeGrafter"/>
</dbReference>
<dbReference type="GO" id="GO:0005524">
    <property type="term" value="F:ATP binding"/>
    <property type="evidence" value="ECO:0007669"/>
    <property type="project" value="UniProtKB-KW"/>
</dbReference>
<evidence type="ECO:0000256" key="6">
    <source>
        <dbReference type="ARBA" id="ARBA00022679"/>
    </source>
</evidence>
<dbReference type="GO" id="GO:0000049">
    <property type="term" value="F:tRNA binding"/>
    <property type="evidence" value="ECO:0007669"/>
    <property type="project" value="TreeGrafter"/>
</dbReference>
<dbReference type="InterPro" id="IPR050156">
    <property type="entry name" value="TC-AMP_synthase_SUA5"/>
</dbReference>
<proteinExistence type="inferred from homology"/>
<evidence type="ECO:0000256" key="1">
    <source>
        <dbReference type="ARBA" id="ARBA00004496"/>
    </source>
</evidence>
<dbReference type="PROSITE" id="PS51163">
    <property type="entry name" value="YRDC"/>
    <property type="match status" value="1"/>
</dbReference>
<dbReference type="GO" id="GO:0005737">
    <property type="term" value="C:cytoplasm"/>
    <property type="evidence" value="ECO:0007669"/>
    <property type="project" value="UniProtKB-SubCell"/>
</dbReference>
<evidence type="ECO:0000256" key="7">
    <source>
        <dbReference type="ARBA" id="ARBA00022694"/>
    </source>
</evidence>
<name>A0A6J6N083_9ZZZZ</name>
<dbReference type="PANTHER" id="PTHR17490">
    <property type="entry name" value="SUA5"/>
    <property type="match status" value="1"/>
</dbReference>
<evidence type="ECO:0000256" key="8">
    <source>
        <dbReference type="ARBA" id="ARBA00022695"/>
    </source>
</evidence>
<evidence type="ECO:0000256" key="12">
    <source>
        <dbReference type="ARBA" id="ARBA00048366"/>
    </source>
</evidence>
<dbReference type="EC" id="2.7.7.87" evidence="3"/>
<dbReference type="EMBL" id="CAETWZ010000013">
    <property type="protein sequence ID" value="CAB4367478.1"/>
    <property type="molecule type" value="Genomic_DNA"/>
</dbReference>
<evidence type="ECO:0000256" key="4">
    <source>
        <dbReference type="ARBA" id="ARBA00015492"/>
    </source>
</evidence>
<evidence type="ECO:0000313" key="14">
    <source>
        <dbReference type="EMBL" id="CAB4367478.1"/>
    </source>
</evidence>
<dbReference type="Pfam" id="PF01300">
    <property type="entry name" value="Sua5_yciO_yrdC"/>
    <property type="match status" value="1"/>
</dbReference>
<dbReference type="InterPro" id="IPR005145">
    <property type="entry name" value="Sua5_C"/>
</dbReference>
<evidence type="ECO:0000256" key="2">
    <source>
        <dbReference type="ARBA" id="ARBA00007663"/>
    </source>
</evidence>
<evidence type="ECO:0000256" key="10">
    <source>
        <dbReference type="ARBA" id="ARBA00022840"/>
    </source>
</evidence>
<dbReference type="AlphaFoldDB" id="A0A6J6N083"/>
<dbReference type="GO" id="GO:0061710">
    <property type="term" value="F:L-threonylcarbamoyladenylate synthase"/>
    <property type="evidence" value="ECO:0007669"/>
    <property type="project" value="UniProtKB-EC"/>
</dbReference>
<dbReference type="FunFam" id="3.90.870.10:FF:000009">
    <property type="entry name" value="Threonylcarbamoyl-AMP synthase, putative"/>
    <property type="match status" value="1"/>
</dbReference>
<sequence>MNTSSRVSTDIDAASSILTHGGIVAIPTETVYGLAAIALNETAVGRVFSTKGRPTSHPLIVHLSPNDDYGRWGVLNEAATSIAAAIWPGPITLLVPRTRLVPDWVTGGRDTVALRVPAHDMTLSLLKQLGDAVVAPSANRFGQVSPTRAEHVLADLGEDVDLILDGGPCEIGIESTIIECTSNNLQILRPGKITAAHIAEITGLQLAHTDGPSRAPGMMIAHYAPHARVELCASLVEASEKNSHYKNGGISSCIVHHEDPAEYALSVYDDLRAADTQGAEVVLAVMPPDHGIGKAIRDRLTKAAAG</sequence>
<dbReference type="GO" id="GO:0008033">
    <property type="term" value="P:tRNA processing"/>
    <property type="evidence" value="ECO:0007669"/>
    <property type="project" value="UniProtKB-KW"/>
</dbReference>
<evidence type="ECO:0000256" key="5">
    <source>
        <dbReference type="ARBA" id="ARBA00022490"/>
    </source>
</evidence>
<evidence type="ECO:0000256" key="3">
    <source>
        <dbReference type="ARBA" id="ARBA00012584"/>
    </source>
</evidence>
<keyword evidence="7" id="KW-0819">tRNA processing</keyword>
<dbReference type="Pfam" id="PF03481">
    <property type="entry name" value="Sua5_C"/>
    <property type="match status" value="1"/>
</dbReference>
<dbReference type="Gene3D" id="3.90.870.10">
    <property type="entry name" value="DHBP synthase"/>
    <property type="match status" value="1"/>
</dbReference>
<dbReference type="NCBIfam" id="TIGR00057">
    <property type="entry name" value="L-threonylcarbamoyladenylate synthase"/>
    <property type="match status" value="1"/>
</dbReference>
<reference evidence="15" key="1">
    <citation type="submission" date="2020-05" db="EMBL/GenBank/DDBJ databases">
        <authorList>
            <person name="Chiriac C."/>
            <person name="Salcher M."/>
            <person name="Ghai R."/>
            <person name="Kavagutti S V."/>
        </authorList>
    </citation>
    <scope>NUCLEOTIDE SEQUENCE</scope>
</reference>
<evidence type="ECO:0000256" key="9">
    <source>
        <dbReference type="ARBA" id="ARBA00022741"/>
    </source>
</evidence>
<keyword evidence="10" id="KW-0067">ATP-binding</keyword>
<dbReference type="Gene3D" id="3.40.50.11030">
    <property type="entry name" value="Threonylcarbamoyl-AMP synthase, C-terminal domain"/>
    <property type="match status" value="1"/>
</dbReference>
<dbReference type="InterPro" id="IPR017945">
    <property type="entry name" value="DHBP_synth_RibB-like_a/b_dom"/>
</dbReference>
<accession>A0A6J6N083</accession>
<dbReference type="InterPro" id="IPR006070">
    <property type="entry name" value="Sua5-like_dom"/>
</dbReference>
<dbReference type="InterPro" id="IPR010923">
    <property type="entry name" value="T(6)A37_SUA5"/>
</dbReference>
<keyword evidence="9" id="KW-0547">Nucleotide-binding</keyword>
<keyword evidence="8" id="KW-0548">Nucleotidyltransferase</keyword>
<dbReference type="PANTHER" id="PTHR17490:SF16">
    <property type="entry name" value="THREONYLCARBAMOYL-AMP SYNTHASE"/>
    <property type="match status" value="1"/>
</dbReference>
<comment type="subcellular location">
    <subcellularLocation>
        <location evidence="1">Cytoplasm</location>
    </subcellularLocation>
</comment>
<dbReference type="EMBL" id="CAEZXA010000085">
    <property type="protein sequence ID" value="CAB4678265.1"/>
    <property type="molecule type" value="Genomic_DNA"/>
</dbReference>
<organism evidence="15">
    <name type="scientific">freshwater metagenome</name>
    <dbReference type="NCBI Taxonomy" id="449393"/>
    <lineage>
        <taxon>unclassified sequences</taxon>
        <taxon>metagenomes</taxon>
        <taxon>ecological metagenomes</taxon>
    </lineage>
</organism>
<dbReference type="GO" id="GO:0003725">
    <property type="term" value="F:double-stranded RNA binding"/>
    <property type="evidence" value="ECO:0007669"/>
    <property type="project" value="InterPro"/>
</dbReference>